<keyword evidence="6" id="KW-0092">Biotin</keyword>
<keyword evidence="13" id="KW-1185">Reference proteome</keyword>
<dbReference type="InterPro" id="IPR011054">
    <property type="entry name" value="Rudment_hybrid_motif"/>
</dbReference>
<organism evidence="12 13">
    <name type="scientific">Streptomyces rhizosphaericus</name>
    <dbReference type="NCBI Taxonomy" id="114699"/>
    <lineage>
        <taxon>Bacteria</taxon>
        <taxon>Bacillati</taxon>
        <taxon>Actinomycetota</taxon>
        <taxon>Actinomycetes</taxon>
        <taxon>Kitasatosporales</taxon>
        <taxon>Streptomycetaceae</taxon>
        <taxon>Streptomyces</taxon>
        <taxon>Streptomyces violaceusniger group</taxon>
    </lineage>
</organism>
<keyword evidence="3" id="KW-0436">Ligase</keyword>
<evidence type="ECO:0000259" key="9">
    <source>
        <dbReference type="PROSITE" id="PS50968"/>
    </source>
</evidence>
<dbReference type="SUPFAM" id="SSF56059">
    <property type="entry name" value="Glutathione synthetase ATP-binding domain-like"/>
    <property type="match status" value="1"/>
</dbReference>
<dbReference type="CDD" id="cd06850">
    <property type="entry name" value="biotinyl_domain"/>
    <property type="match status" value="1"/>
</dbReference>
<evidence type="ECO:0000256" key="1">
    <source>
        <dbReference type="ARBA" id="ARBA00001953"/>
    </source>
</evidence>
<dbReference type="PROSITE" id="PS50968">
    <property type="entry name" value="BIOTINYL_LIPOYL"/>
    <property type="match status" value="1"/>
</dbReference>
<feature type="compositionally biased region" description="Low complexity" evidence="8">
    <location>
        <begin position="643"/>
        <end position="653"/>
    </location>
</feature>
<dbReference type="InterPro" id="IPR005481">
    <property type="entry name" value="BC-like_N"/>
</dbReference>
<feature type="compositionally biased region" description="Polar residues" evidence="8">
    <location>
        <begin position="602"/>
        <end position="619"/>
    </location>
</feature>
<evidence type="ECO:0000256" key="6">
    <source>
        <dbReference type="ARBA" id="ARBA00023267"/>
    </source>
</evidence>
<name>A0ABN1PWR2_9ACTN</name>
<dbReference type="PROSITE" id="PS00188">
    <property type="entry name" value="BIOTIN"/>
    <property type="match status" value="1"/>
</dbReference>
<dbReference type="SUPFAM" id="SSF51230">
    <property type="entry name" value="Single hybrid motif"/>
    <property type="match status" value="1"/>
</dbReference>
<feature type="region of interest" description="Disordered" evidence="8">
    <location>
        <begin position="500"/>
        <end position="523"/>
    </location>
</feature>
<evidence type="ECO:0000256" key="3">
    <source>
        <dbReference type="ARBA" id="ARBA00022598"/>
    </source>
</evidence>
<evidence type="ECO:0000256" key="4">
    <source>
        <dbReference type="ARBA" id="ARBA00022741"/>
    </source>
</evidence>
<proteinExistence type="predicted"/>
<dbReference type="InterPro" id="IPR000089">
    <property type="entry name" value="Biotin_lipoyl"/>
</dbReference>
<dbReference type="Pfam" id="PF00364">
    <property type="entry name" value="Biotin_lipoyl"/>
    <property type="match status" value="1"/>
</dbReference>
<dbReference type="EC" id="6.3.4.14" evidence="2"/>
<dbReference type="InterPro" id="IPR050856">
    <property type="entry name" value="Biotin_carboxylase_complex"/>
</dbReference>
<evidence type="ECO:0000256" key="2">
    <source>
        <dbReference type="ARBA" id="ARBA00013263"/>
    </source>
</evidence>
<dbReference type="InterPro" id="IPR005479">
    <property type="entry name" value="CPAse_ATP-bd"/>
</dbReference>
<dbReference type="InterPro" id="IPR016185">
    <property type="entry name" value="PreATP-grasp_dom_sf"/>
</dbReference>
<dbReference type="InterPro" id="IPR011761">
    <property type="entry name" value="ATP-grasp"/>
</dbReference>
<evidence type="ECO:0000256" key="7">
    <source>
        <dbReference type="PROSITE-ProRule" id="PRU00409"/>
    </source>
</evidence>
<dbReference type="SUPFAM" id="SSF52440">
    <property type="entry name" value="PreATP-grasp domain"/>
    <property type="match status" value="1"/>
</dbReference>
<keyword evidence="5 7" id="KW-0067">ATP-binding</keyword>
<evidence type="ECO:0000313" key="12">
    <source>
        <dbReference type="EMBL" id="GAA0933728.1"/>
    </source>
</evidence>
<dbReference type="InterPro" id="IPR005482">
    <property type="entry name" value="Biotin_COase_C"/>
</dbReference>
<feature type="domain" description="ATP-grasp" evidence="10">
    <location>
        <begin position="135"/>
        <end position="340"/>
    </location>
</feature>
<reference evidence="12 13" key="1">
    <citation type="journal article" date="2019" name="Int. J. Syst. Evol. Microbiol.">
        <title>The Global Catalogue of Microorganisms (GCM) 10K type strain sequencing project: providing services to taxonomists for standard genome sequencing and annotation.</title>
        <authorList>
            <consortium name="The Broad Institute Genomics Platform"/>
            <consortium name="The Broad Institute Genome Sequencing Center for Infectious Disease"/>
            <person name="Wu L."/>
            <person name="Ma J."/>
        </authorList>
    </citation>
    <scope>NUCLEOTIDE SEQUENCE [LARGE SCALE GENOMIC DNA]</scope>
    <source>
        <strain evidence="12 13">JCM 11444</strain>
    </source>
</reference>
<dbReference type="InterPro" id="IPR011053">
    <property type="entry name" value="Single_hybrid_motif"/>
</dbReference>
<sequence>MSGMSGTKSTGPSPAMFDTVLVANRGEIAVRVIRTLRRLGVRSVAVYSDADADARHVREADTAVRIGPAPAAESYLSIERLLEAAARTGAQAVHPGYGFLAENGAFARACADAGLAFIGPPAGAIELMGDKIRAKETVRAAGVPVVPGSSGSGLTDEQLTAAAREIGMPVLLKPSAGGGGKGMRLVRDEALLADEIAAARREARGAFGDDTLLVERWIDRPRHIEIQVLADGQGHVVHLGERECSLQRRHQKIIEEAPSPLLDEATRARMGEAAVAAARSCGYVGAGTVEFIVPGADPSAYCFMEMNTRLQVEHPVTELTVSVGGRPGLDLVEWQLRVAAGEPLPFGQDEIAFAGHAVEARICAETARAAADGRVDFLPSAGAVLALDEPAGEGVRVDSGLSQGTEVGTVYDPMLAKVIAHGPDRPTALRRLRAALGSLTVLGVDTNTGFLRRLAAHPAVASGELDTGLVDRAAAQLIPAAIPEEVYATAALLRQAALEPAAPRGGGSGGRPEPGGSGLGGPAADVWVDPFSVPTGWRLGGDPAWTVHRLRVAGHPPVTVRVRGRAHDAEVRIEHADGTPAAAGATDRPGGPEGAGEGSAETSVPRTSPDSAVTGTSARTAKAEADERASAAHHAAADRRPGGARAAADTAPRVTDPRPAVDAGAGTTTAPARAGADAAWRPAADAGVTVRARLVALEEGSVLLDLGGVTHRFRHAAHGASHWLGRDGDAWRVVGHDPVEEALRGGAAAAHAGELTAPMPGTVTVVKAAVGDEVTAGQGLLVVEAMKMEHLIAAPHDGTVTELEVTPGSTVAMDQLLAVVTPHEPQQSEEPE</sequence>
<evidence type="ECO:0000256" key="8">
    <source>
        <dbReference type="SAM" id="MobiDB-lite"/>
    </source>
</evidence>
<dbReference type="Proteomes" id="UP001500418">
    <property type="component" value="Unassembled WGS sequence"/>
</dbReference>
<dbReference type="InterPro" id="IPR011764">
    <property type="entry name" value="Biotin_carboxylation_dom"/>
</dbReference>
<feature type="domain" description="Lipoyl-binding" evidence="9">
    <location>
        <begin position="746"/>
        <end position="821"/>
    </location>
</feature>
<dbReference type="Gene3D" id="2.40.50.100">
    <property type="match status" value="1"/>
</dbReference>
<evidence type="ECO:0000313" key="13">
    <source>
        <dbReference type="Proteomes" id="UP001500418"/>
    </source>
</evidence>
<dbReference type="SUPFAM" id="SSF51246">
    <property type="entry name" value="Rudiment single hybrid motif"/>
    <property type="match status" value="1"/>
</dbReference>
<evidence type="ECO:0000259" key="10">
    <source>
        <dbReference type="PROSITE" id="PS50975"/>
    </source>
</evidence>
<feature type="domain" description="Biotin carboxylation" evidence="11">
    <location>
        <begin position="16"/>
        <end position="475"/>
    </location>
</feature>
<feature type="compositionally biased region" description="Low complexity" evidence="8">
    <location>
        <begin position="578"/>
        <end position="589"/>
    </location>
</feature>
<dbReference type="Pfam" id="PF00289">
    <property type="entry name" value="Biotin_carb_N"/>
    <property type="match status" value="1"/>
</dbReference>
<comment type="caution">
    <text evidence="12">The sequence shown here is derived from an EMBL/GenBank/DDBJ whole genome shotgun (WGS) entry which is preliminary data.</text>
</comment>
<comment type="cofactor">
    <cofactor evidence="1">
        <name>biotin</name>
        <dbReference type="ChEBI" id="CHEBI:57586"/>
    </cofactor>
</comment>
<dbReference type="PANTHER" id="PTHR18866">
    <property type="entry name" value="CARBOXYLASE:PYRUVATE/ACETYL-COA/PROPIONYL-COA CARBOXYLASE"/>
    <property type="match status" value="1"/>
</dbReference>
<protein>
    <recommendedName>
        <fullName evidence="2">biotin carboxylase</fullName>
        <ecNumber evidence="2">6.3.4.14</ecNumber>
    </recommendedName>
</protein>
<dbReference type="PROSITE" id="PS50975">
    <property type="entry name" value="ATP_GRASP"/>
    <property type="match status" value="1"/>
</dbReference>
<dbReference type="Pfam" id="PF02786">
    <property type="entry name" value="CPSase_L_D2"/>
    <property type="match status" value="1"/>
</dbReference>
<dbReference type="PROSITE" id="PS50979">
    <property type="entry name" value="BC"/>
    <property type="match status" value="1"/>
</dbReference>
<feature type="compositionally biased region" description="Basic and acidic residues" evidence="8">
    <location>
        <begin position="621"/>
        <end position="641"/>
    </location>
</feature>
<dbReference type="EMBL" id="BAAAID010000025">
    <property type="protein sequence ID" value="GAA0933728.1"/>
    <property type="molecule type" value="Genomic_DNA"/>
</dbReference>
<keyword evidence="4 7" id="KW-0547">Nucleotide-binding</keyword>
<dbReference type="PANTHER" id="PTHR18866:SF33">
    <property type="entry name" value="METHYLCROTONOYL-COA CARBOXYLASE SUBUNIT ALPHA, MITOCHONDRIAL-RELATED"/>
    <property type="match status" value="1"/>
</dbReference>
<accession>A0ABN1PWR2</accession>
<dbReference type="InterPro" id="IPR048429">
    <property type="entry name" value="MCC_alpha_BT"/>
</dbReference>
<dbReference type="InterPro" id="IPR001882">
    <property type="entry name" value="Biotin_BS"/>
</dbReference>
<evidence type="ECO:0000259" key="11">
    <source>
        <dbReference type="PROSITE" id="PS50979"/>
    </source>
</evidence>
<dbReference type="SMART" id="SM00878">
    <property type="entry name" value="Biotin_carb_C"/>
    <property type="match status" value="1"/>
</dbReference>
<feature type="compositionally biased region" description="Low complexity" evidence="8">
    <location>
        <begin position="660"/>
        <end position="680"/>
    </location>
</feature>
<dbReference type="PROSITE" id="PS00867">
    <property type="entry name" value="CPSASE_2"/>
    <property type="match status" value="1"/>
</dbReference>
<evidence type="ECO:0000256" key="5">
    <source>
        <dbReference type="ARBA" id="ARBA00022840"/>
    </source>
</evidence>
<dbReference type="Pfam" id="PF02785">
    <property type="entry name" value="Biotin_carb_C"/>
    <property type="match status" value="1"/>
</dbReference>
<dbReference type="Gene3D" id="3.30.470.20">
    <property type="entry name" value="ATP-grasp fold, B domain"/>
    <property type="match status" value="1"/>
</dbReference>
<feature type="compositionally biased region" description="Gly residues" evidence="8">
    <location>
        <begin position="504"/>
        <end position="521"/>
    </location>
</feature>
<gene>
    <name evidence="12" type="ORF">GCM10009575_041730</name>
</gene>
<dbReference type="Pfam" id="PF21139">
    <property type="entry name" value="BT_MCC_alpha"/>
    <property type="match status" value="1"/>
</dbReference>
<feature type="region of interest" description="Disordered" evidence="8">
    <location>
        <begin position="571"/>
        <end position="680"/>
    </location>
</feature>